<feature type="domain" description="MPN" evidence="6">
    <location>
        <begin position="3"/>
        <end position="154"/>
    </location>
</feature>
<organism evidence="7">
    <name type="scientific">uncultured Leptolyngbya sp</name>
    <dbReference type="NCBI Taxonomy" id="332963"/>
    <lineage>
        <taxon>Bacteria</taxon>
        <taxon>Bacillati</taxon>
        <taxon>Cyanobacteriota</taxon>
        <taxon>Cyanophyceae</taxon>
        <taxon>Leptolyngbyales</taxon>
        <taxon>Leptolyngbyaceae</taxon>
        <taxon>Leptolyngbya group</taxon>
        <taxon>Leptolyngbya</taxon>
        <taxon>environmental samples</taxon>
    </lineage>
</organism>
<dbReference type="InterPro" id="IPR037518">
    <property type="entry name" value="MPN"/>
</dbReference>
<keyword evidence="2" id="KW-0479">Metal-binding</keyword>
<dbReference type="GO" id="GO:0008270">
    <property type="term" value="F:zinc ion binding"/>
    <property type="evidence" value="ECO:0007669"/>
    <property type="project" value="TreeGrafter"/>
</dbReference>
<evidence type="ECO:0000256" key="1">
    <source>
        <dbReference type="ARBA" id="ARBA00022670"/>
    </source>
</evidence>
<evidence type="ECO:0000256" key="5">
    <source>
        <dbReference type="ARBA" id="ARBA00023049"/>
    </source>
</evidence>
<dbReference type="Pfam" id="PF14464">
    <property type="entry name" value="Prok-JAB"/>
    <property type="match status" value="1"/>
</dbReference>
<gene>
    <name evidence="7" type="ORF">AVDCRST_MAG94-3144</name>
</gene>
<name>A0A6J4MEA3_9CYAN</name>
<evidence type="ECO:0000259" key="6">
    <source>
        <dbReference type="PROSITE" id="PS50249"/>
    </source>
</evidence>
<sequence>MSLTLHAEHLQAIYAHAERTYPEECCGLLLGTIAADAKVVHDVYAVPNAWDTDAAEELNDNTAFTKTRRYWIAPEAMLAGMREARQHNLDIIGIYHSHPDHLAVPSECDRALAWSQYSYLIVSVEQGTANDRRSWALNEQHQFEPEALQLAEVARM</sequence>
<dbReference type="InterPro" id="IPR051929">
    <property type="entry name" value="VirAsm_ModProt"/>
</dbReference>
<dbReference type="SMART" id="SM00232">
    <property type="entry name" value="JAB_MPN"/>
    <property type="match status" value="1"/>
</dbReference>
<dbReference type="InterPro" id="IPR028090">
    <property type="entry name" value="JAB_dom_prok"/>
</dbReference>
<evidence type="ECO:0000313" key="7">
    <source>
        <dbReference type="EMBL" id="CAA9357375.1"/>
    </source>
</evidence>
<dbReference type="PANTHER" id="PTHR34858:SF1">
    <property type="entry name" value="CYSO-CYSTEINE PEPTIDASE"/>
    <property type="match status" value="1"/>
</dbReference>
<evidence type="ECO:0000256" key="4">
    <source>
        <dbReference type="ARBA" id="ARBA00022833"/>
    </source>
</evidence>
<dbReference type="CDD" id="cd08070">
    <property type="entry name" value="MPN_like"/>
    <property type="match status" value="1"/>
</dbReference>
<dbReference type="PANTHER" id="PTHR34858">
    <property type="entry name" value="CYSO-CYSTEINE PEPTIDASE"/>
    <property type="match status" value="1"/>
</dbReference>
<keyword evidence="4" id="KW-0862">Zinc</keyword>
<dbReference type="GO" id="GO:0008235">
    <property type="term" value="F:metalloexopeptidase activity"/>
    <property type="evidence" value="ECO:0007669"/>
    <property type="project" value="TreeGrafter"/>
</dbReference>
<keyword evidence="3" id="KW-0378">Hydrolase</keyword>
<dbReference type="InterPro" id="IPR000555">
    <property type="entry name" value="JAMM/MPN+_dom"/>
</dbReference>
<dbReference type="SUPFAM" id="SSF102712">
    <property type="entry name" value="JAB1/MPN domain"/>
    <property type="match status" value="1"/>
</dbReference>
<keyword evidence="5" id="KW-0482">Metalloprotease</keyword>
<proteinExistence type="predicted"/>
<evidence type="ECO:0000256" key="2">
    <source>
        <dbReference type="ARBA" id="ARBA00022723"/>
    </source>
</evidence>
<keyword evidence="1 7" id="KW-0645">Protease</keyword>
<dbReference type="EMBL" id="CADCTY010001104">
    <property type="protein sequence ID" value="CAA9357375.1"/>
    <property type="molecule type" value="Genomic_DNA"/>
</dbReference>
<dbReference type="Gene3D" id="3.40.140.10">
    <property type="entry name" value="Cytidine Deaminase, domain 2"/>
    <property type="match status" value="1"/>
</dbReference>
<dbReference type="GO" id="GO:0006508">
    <property type="term" value="P:proteolysis"/>
    <property type="evidence" value="ECO:0007669"/>
    <property type="project" value="UniProtKB-KW"/>
</dbReference>
<protein>
    <submittedName>
        <fullName evidence="7">Predicted metal-dependent protease of the PAD1/JAB1 superfamily</fullName>
    </submittedName>
</protein>
<dbReference type="FunFam" id="3.40.140.10:FF:000085">
    <property type="entry name" value="Mov34/MPN/PAD-1 family protein"/>
    <property type="match status" value="1"/>
</dbReference>
<dbReference type="PROSITE" id="PS50249">
    <property type="entry name" value="MPN"/>
    <property type="match status" value="1"/>
</dbReference>
<evidence type="ECO:0000256" key="3">
    <source>
        <dbReference type="ARBA" id="ARBA00022801"/>
    </source>
</evidence>
<accession>A0A6J4MEA3</accession>
<reference evidence="7" key="1">
    <citation type="submission" date="2020-02" db="EMBL/GenBank/DDBJ databases">
        <authorList>
            <person name="Meier V. D."/>
        </authorList>
    </citation>
    <scope>NUCLEOTIDE SEQUENCE</scope>
    <source>
        <strain evidence="7">AVDCRST_MAG94</strain>
    </source>
</reference>
<dbReference type="AlphaFoldDB" id="A0A6J4MEA3"/>